<dbReference type="AlphaFoldDB" id="K2MPE7"/>
<dbReference type="GO" id="GO:0006689">
    <property type="term" value="P:ganglioside catabolic process"/>
    <property type="evidence" value="ECO:0007669"/>
    <property type="project" value="TreeGrafter"/>
</dbReference>
<evidence type="ECO:0000259" key="4">
    <source>
        <dbReference type="Pfam" id="PF13859"/>
    </source>
</evidence>
<organism evidence="6 7">
    <name type="scientific">Trypanosoma cruzi marinkellei</name>
    <dbReference type="NCBI Taxonomy" id="85056"/>
    <lineage>
        <taxon>Eukaryota</taxon>
        <taxon>Discoba</taxon>
        <taxon>Euglenozoa</taxon>
        <taxon>Kinetoplastea</taxon>
        <taxon>Metakinetoplastina</taxon>
        <taxon>Trypanosomatida</taxon>
        <taxon>Trypanosomatidae</taxon>
        <taxon>Trypanosoma</taxon>
        <taxon>Schizotrypanum</taxon>
    </lineage>
</organism>
<dbReference type="GO" id="GO:0009313">
    <property type="term" value="P:oligosaccharide catabolic process"/>
    <property type="evidence" value="ECO:0007669"/>
    <property type="project" value="TreeGrafter"/>
</dbReference>
<dbReference type="Pfam" id="PF11052">
    <property type="entry name" value="Tr-sialidase_C"/>
    <property type="match status" value="1"/>
</dbReference>
<dbReference type="SUPFAM" id="SSF49899">
    <property type="entry name" value="Concanavalin A-like lectins/glucanases"/>
    <property type="match status" value="1"/>
</dbReference>
<dbReference type="Proteomes" id="UP000007350">
    <property type="component" value="Unassembled WGS sequence"/>
</dbReference>
<dbReference type="Gene3D" id="2.120.10.10">
    <property type="match status" value="1"/>
</dbReference>
<keyword evidence="7" id="KW-1185">Reference proteome</keyword>
<dbReference type="InterPro" id="IPR036278">
    <property type="entry name" value="Sialidase_sf"/>
</dbReference>
<dbReference type="Pfam" id="PF22925">
    <property type="entry name" value="TS_C"/>
    <property type="match status" value="1"/>
</dbReference>
<keyword evidence="3" id="KW-0812">Transmembrane</keyword>
<evidence type="ECO:0000256" key="2">
    <source>
        <dbReference type="SAM" id="MobiDB-lite"/>
    </source>
</evidence>
<keyword evidence="3" id="KW-1133">Transmembrane helix</keyword>
<feature type="domain" description="Trans-sialidase C-terminal" evidence="5">
    <location>
        <begin position="574"/>
        <end position="787"/>
    </location>
</feature>
<sequence>MAAGIVVSCSAVSGGGVYCCCVAFLPLLPVAPLQEGSYYQTRSATVRIEGSKRTKNTHTHNTHIYMLLRVAAAMAPRTHNRRRVTGSSGGRREGRESEWQRPNMSRRVFTSAVLLLLVVMMYCGSGAASAQEGGATDASTLGLPFGDPMGGRRIASGVVKLPQEVDLFVPQTTQVLPKDKTGPGTTRGLFLSPSLVSAGGVIAAFAEGHRDKYEGDDESTMSFFTSDVVAGYIDSAWNWSTLLDRVNQSAWKAHTVLGAADTKERLGVVRSPTTTTKGNKVFLLGSSYMFFWNEEGGPTDVVLELVVGTVTNSTGGELSERIKWGDPRPLFNSNYLLNGKRKLKSFFPSGGSGAVLEDGTLVFPLMAKYESQGETFSMLAYSTDDGENWVFSSGTSPKECYDPRITEWEGSLLMISDCENGQRVYESRDVGRTWTEAVGTLPGVWVNVQSRSSWDGSLHVEALITTTIEERKVMLYTQRWYASREGKATALYLWVTDNKRSFYFGPVAMGNDVNWDLASTLLYSDGNLHLLQRRDHDKGSAISLFRLTEELSTIKSVLRTWVQKDIFFSSFSIPTDGLVAVLSDAANNDTWNDEYRCLNAKVTNATKVEEGLQLTEPNSGVLWPVNGWGHGVRHVFLSHNFTLVASVTIEEAPSKNTPLLTAMWEENWVMSTMGLSYTADNKWETVSGGGKKTRESGTWEPKKEYQVALMLHGRKASVYIDGESLWEEEASLTGEEPLEIVGFCFGACDVEFKEADEEKDMNSQNGRDQNSPVTVKNVFLYNRPLNSTEMRAIKDRIPVPTRGPESQAEDVSQTIASAGSAAPAPARTTVGRTANTQHAASGSFTSAWSEGTAGKAGDGGANDDDGSTYGRGLLPLLLLLGLWGFAAV</sequence>
<dbReference type="SUPFAM" id="SSF50939">
    <property type="entry name" value="Sialidases"/>
    <property type="match status" value="1"/>
</dbReference>
<dbReference type="InterPro" id="IPR008377">
    <property type="entry name" value="Sialidase_trypan"/>
</dbReference>
<feature type="compositionally biased region" description="Basic and acidic residues" evidence="2">
    <location>
        <begin position="90"/>
        <end position="99"/>
    </location>
</feature>
<dbReference type="Pfam" id="PF13859">
    <property type="entry name" value="BNR_3"/>
    <property type="match status" value="1"/>
</dbReference>
<evidence type="ECO:0000259" key="5">
    <source>
        <dbReference type="Pfam" id="PF22925"/>
    </source>
</evidence>
<evidence type="ECO:0000256" key="3">
    <source>
        <dbReference type="SAM" id="Phobius"/>
    </source>
</evidence>
<gene>
    <name evidence="6" type="ORF">MOQ_008755</name>
</gene>
<feature type="compositionally biased region" description="Low complexity" evidence="2">
    <location>
        <begin position="816"/>
        <end position="826"/>
    </location>
</feature>
<dbReference type="CDD" id="cd15482">
    <property type="entry name" value="Sialidase_non-viral"/>
    <property type="match status" value="1"/>
</dbReference>
<keyword evidence="1" id="KW-0677">Repeat</keyword>
<feature type="compositionally biased region" description="Polar residues" evidence="2">
    <location>
        <begin position="830"/>
        <end position="849"/>
    </location>
</feature>
<feature type="domain" description="Sialidase" evidence="4">
    <location>
        <begin position="193"/>
        <end position="535"/>
    </location>
</feature>
<name>K2MPE7_TRYCR</name>
<evidence type="ECO:0000313" key="6">
    <source>
        <dbReference type="EMBL" id="EKF27519.1"/>
    </source>
</evidence>
<dbReference type="InterPro" id="IPR013320">
    <property type="entry name" value="ConA-like_dom_sf"/>
</dbReference>
<dbReference type="InterPro" id="IPR055239">
    <property type="entry name" value="TS_C"/>
</dbReference>
<dbReference type="GO" id="GO:0016020">
    <property type="term" value="C:membrane"/>
    <property type="evidence" value="ECO:0007669"/>
    <property type="project" value="TreeGrafter"/>
</dbReference>
<evidence type="ECO:0000313" key="7">
    <source>
        <dbReference type="Proteomes" id="UP000007350"/>
    </source>
</evidence>
<comment type="caution">
    <text evidence="6">The sequence shown here is derived from an EMBL/GenBank/DDBJ whole genome shotgun (WGS) entry which is preliminary data.</text>
</comment>
<evidence type="ECO:0000256" key="1">
    <source>
        <dbReference type="ARBA" id="ARBA00022737"/>
    </source>
</evidence>
<feature type="region of interest" description="Disordered" evidence="2">
    <location>
        <begin position="78"/>
        <end position="100"/>
    </location>
</feature>
<dbReference type="PRINTS" id="PR01803">
    <property type="entry name" value="TCSIALIDASE"/>
</dbReference>
<dbReference type="PANTHER" id="PTHR10628">
    <property type="entry name" value="SIALIDASE"/>
    <property type="match status" value="1"/>
</dbReference>
<dbReference type="InterPro" id="IPR011040">
    <property type="entry name" value="Sialidase"/>
</dbReference>
<dbReference type="PANTHER" id="PTHR10628:SF30">
    <property type="entry name" value="EXO-ALPHA-SIALIDASE"/>
    <property type="match status" value="1"/>
</dbReference>
<accession>K2MPE7</accession>
<dbReference type="InterPro" id="IPR026856">
    <property type="entry name" value="Sialidase_fam"/>
</dbReference>
<dbReference type="EMBL" id="AHKC01017969">
    <property type="protein sequence ID" value="EKF27519.1"/>
    <property type="molecule type" value="Genomic_DNA"/>
</dbReference>
<protein>
    <submittedName>
        <fullName evidence="6">Trans-sialidase, putative</fullName>
    </submittedName>
</protein>
<reference evidence="6 7" key="1">
    <citation type="journal article" date="2012" name="BMC Genomics">
        <title>Comparative genomic analysis of human infective Trypanosoma cruzi lineages with the bat-restricted subspecies T. cruzi marinkellei.</title>
        <authorList>
            <person name="Franzen O."/>
            <person name="Talavera-Lopez C."/>
            <person name="Ochaya S."/>
            <person name="Butler C.E."/>
            <person name="Messenger L.A."/>
            <person name="Lewis M.D."/>
            <person name="Llewellyn M.S."/>
            <person name="Marinkelle C.J."/>
            <person name="Tyler K.M."/>
            <person name="Miles M.A."/>
            <person name="Andersson B."/>
        </authorList>
    </citation>
    <scope>NUCLEOTIDE SEQUENCE [LARGE SCALE GENOMIC DNA]</scope>
    <source>
        <strain evidence="6 7">B7</strain>
    </source>
</reference>
<dbReference type="GO" id="GO:0005737">
    <property type="term" value="C:cytoplasm"/>
    <property type="evidence" value="ECO:0007669"/>
    <property type="project" value="TreeGrafter"/>
</dbReference>
<keyword evidence="3" id="KW-0472">Membrane</keyword>
<dbReference type="OrthoDB" id="2739686at2759"/>
<dbReference type="InterPro" id="IPR021287">
    <property type="entry name" value="Trans-sialidase_CS"/>
</dbReference>
<dbReference type="GO" id="GO:0004308">
    <property type="term" value="F:exo-alpha-sialidase activity"/>
    <property type="evidence" value="ECO:0007669"/>
    <property type="project" value="InterPro"/>
</dbReference>
<feature type="region of interest" description="Disordered" evidence="2">
    <location>
        <begin position="791"/>
        <end position="861"/>
    </location>
</feature>
<feature type="transmembrane region" description="Helical" evidence="3">
    <location>
        <begin position="108"/>
        <end position="128"/>
    </location>
</feature>
<dbReference type="Gene3D" id="2.60.120.200">
    <property type="match status" value="1"/>
</dbReference>
<proteinExistence type="predicted"/>